<comment type="caution">
    <text evidence="1">The sequence shown here is derived from an EMBL/GenBank/DDBJ whole genome shotgun (WGS) entry which is preliminary data.</text>
</comment>
<evidence type="ECO:0000313" key="1">
    <source>
        <dbReference type="EMBL" id="MBD7962453.1"/>
    </source>
</evidence>
<gene>
    <name evidence="1" type="ORF">H9648_00190</name>
</gene>
<reference evidence="1 2" key="1">
    <citation type="submission" date="2020-08" db="EMBL/GenBank/DDBJ databases">
        <title>A Genomic Blueprint of the Chicken Gut Microbiome.</title>
        <authorList>
            <person name="Gilroy R."/>
            <person name="Ravi A."/>
            <person name="Getino M."/>
            <person name="Pursley I."/>
            <person name="Horton D.L."/>
            <person name="Alikhan N.-F."/>
            <person name="Baker D."/>
            <person name="Gharbi K."/>
            <person name="Hall N."/>
            <person name="Watson M."/>
            <person name="Adriaenssens E.M."/>
            <person name="Foster-Nyarko E."/>
            <person name="Jarju S."/>
            <person name="Secka A."/>
            <person name="Antonio M."/>
            <person name="Oren A."/>
            <person name="Chaudhuri R."/>
            <person name="La Ragione R.M."/>
            <person name="Hildebrand F."/>
            <person name="Pallen M.J."/>
        </authorList>
    </citation>
    <scope>NUCLEOTIDE SEQUENCE [LARGE SCALE GENOMIC DNA]</scope>
    <source>
        <strain evidence="1 2">Sa2CUA10</strain>
    </source>
</reference>
<proteinExistence type="predicted"/>
<dbReference type="RefSeq" id="WP_191751817.1">
    <property type="nucleotide sequence ID" value="NZ_JACSQM010000001.1"/>
</dbReference>
<dbReference type="Proteomes" id="UP000603641">
    <property type="component" value="Unassembled WGS sequence"/>
</dbReference>
<evidence type="ECO:0000313" key="2">
    <source>
        <dbReference type="Proteomes" id="UP000603641"/>
    </source>
</evidence>
<name>A0ABR8SG65_9BACL</name>
<evidence type="ECO:0008006" key="3">
    <source>
        <dbReference type="Google" id="ProtNLM"/>
    </source>
</evidence>
<sequence length="57" mass="6844">MRQNRKGIEGIPQWKQLSFHDFLSLEKSANTMELAEEFGMNLFQVNQLKKKIKRENY</sequence>
<accession>A0ABR8SG65</accession>
<protein>
    <recommendedName>
        <fullName evidence="3">RNA polymerase subunit sigma-70</fullName>
    </recommendedName>
</protein>
<organism evidence="1 2">
    <name type="scientific">Fictibacillus norfolkensis</name>
    <dbReference type="NCBI Taxonomy" id="2762233"/>
    <lineage>
        <taxon>Bacteria</taxon>
        <taxon>Bacillati</taxon>
        <taxon>Bacillota</taxon>
        <taxon>Bacilli</taxon>
        <taxon>Bacillales</taxon>
        <taxon>Fictibacillaceae</taxon>
        <taxon>Fictibacillus</taxon>
    </lineage>
</organism>
<dbReference type="EMBL" id="JACSQM010000001">
    <property type="protein sequence ID" value="MBD7962453.1"/>
    <property type="molecule type" value="Genomic_DNA"/>
</dbReference>
<keyword evidence="2" id="KW-1185">Reference proteome</keyword>